<evidence type="ECO:0000313" key="2">
    <source>
        <dbReference type="Proteomes" id="UP000051184"/>
    </source>
</evidence>
<dbReference type="EMBL" id="CYUE01000002">
    <property type="protein sequence ID" value="CUK24766.1"/>
    <property type="molecule type" value="Genomic_DNA"/>
</dbReference>
<organism evidence="1 2">
    <name type="scientific">Cognatishimia activa</name>
    <dbReference type="NCBI Taxonomy" id="1715691"/>
    <lineage>
        <taxon>Bacteria</taxon>
        <taxon>Pseudomonadati</taxon>
        <taxon>Pseudomonadota</taxon>
        <taxon>Alphaproteobacteria</taxon>
        <taxon>Rhodobacterales</taxon>
        <taxon>Paracoccaceae</taxon>
        <taxon>Cognatishimia</taxon>
    </lineage>
</organism>
<name>A0A0P1IMB7_9RHOB</name>
<dbReference type="AlphaFoldDB" id="A0A0P1IMB7"/>
<evidence type="ECO:0000313" key="1">
    <source>
        <dbReference type="EMBL" id="CUK24766.1"/>
    </source>
</evidence>
<keyword evidence="2" id="KW-1185">Reference proteome</keyword>
<accession>A0A0P1IMB7</accession>
<dbReference type="Proteomes" id="UP000051184">
    <property type="component" value="Unassembled WGS sequence"/>
</dbReference>
<dbReference type="RefSeq" id="WP_058313746.1">
    <property type="nucleotide sequence ID" value="NZ_CYTO01000004.1"/>
</dbReference>
<gene>
    <name evidence="1" type="ORF">TA5114_00552</name>
</gene>
<reference evidence="2" key="1">
    <citation type="submission" date="2015-09" db="EMBL/GenBank/DDBJ databases">
        <authorList>
            <person name="Rodrigo-Torres Lidia"/>
            <person name="Arahal R.David."/>
        </authorList>
    </citation>
    <scope>NUCLEOTIDE SEQUENCE [LARGE SCALE GENOMIC DNA]</scope>
    <source>
        <strain evidence="2">CECT 5114</strain>
    </source>
</reference>
<proteinExistence type="predicted"/>
<dbReference type="OrthoDB" id="1988917at2"/>
<dbReference type="STRING" id="1715691.TA5113_00311"/>
<sequence>MPCEQVNIAEPFFGIRHITNEAEYPVTDRAIVLNVADRPILIEEQTLLPLQSAIFAKTTLRDVDRAVVIDRFDAHPDETTLCEEVRKVWPSAFEVRGEERLRGVEHYMSPKQFVGNIGLTMYHSASVPLNVGLHKEHPFCPVSGFREVHTQIVGYGKMQQCRARDPETLYLEDPMAPGITHRPMYDAKGNYPWHQYETTTPSIFMALEILPDGAPIPGVGGEND</sequence>
<protein>
    <submittedName>
        <fullName evidence="1">Uncharacterized protein</fullName>
    </submittedName>
</protein>